<sequence>MKKTLIIILTFLTLGQVFGQTDKNGNPVFNSVSTNETVIEDFLLISNYYTLKNNIENKQSSVFISEKPTLEQIEKAATNLASNFYILTKESKMVVMVMLQNDPMREFMTIVMNTKKQSNFPCDLIGDITENRANELIDEKYDSTAFIKNGILNFNGKEFKIIFNQEIEDAVWTLIKKEKLDKNMPSDIMLPSKTEIKNYIISESREGGTLDFFTEIKGKEFDGVQIKPGVFTTKQSVALYKWGRACFEIGVNTVEDAYEIYSEFQGKPLNERGKEYIKSGFYKEWEK</sequence>
<dbReference type="Proteomes" id="UP000236738">
    <property type="component" value="Unassembled WGS sequence"/>
</dbReference>
<organism evidence="2 3">
    <name type="scientific">Halpernia humi</name>
    <dbReference type="NCBI Taxonomy" id="493375"/>
    <lineage>
        <taxon>Bacteria</taxon>
        <taxon>Pseudomonadati</taxon>
        <taxon>Bacteroidota</taxon>
        <taxon>Flavobacteriia</taxon>
        <taxon>Flavobacteriales</taxon>
        <taxon>Weeksellaceae</taxon>
        <taxon>Chryseobacterium group</taxon>
        <taxon>Halpernia</taxon>
    </lineage>
</organism>
<keyword evidence="3" id="KW-1185">Reference proteome</keyword>
<accession>A0A1H5YB78</accession>
<dbReference type="OrthoDB" id="1242346at2"/>
<evidence type="ECO:0000313" key="2">
    <source>
        <dbReference type="EMBL" id="SEG21238.1"/>
    </source>
</evidence>
<dbReference type="AlphaFoldDB" id="A0A1H5YB78"/>
<evidence type="ECO:0008006" key="4">
    <source>
        <dbReference type="Google" id="ProtNLM"/>
    </source>
</evidence>
<name>A0A1H5YB78_9FLAO</name>
<dbReference type="RefSeq" id="WP_146063292.1">
    <property type="nucleotide sequence ID" value="NZ_FNUS01000003.1"/>
</dbReference>
<proteinExistence type="predicted"/>
<reference evidence="3" key="1">
    <citation type="submission" date="2016-10" db="EMBL/GenBank/DDBJ databases">
        <authorList>
            <person name="Varghese N."/>
            <person name="Submissions S."/>
        </authorList>
    </citation>
    <scope>NUCLEOTIDE SEQUENCE [LARGE SCALE GENOMIC DNA]</scope>
    <source>
        <strain evidence="3">DSM 21580</strain>
    </source>
</reference>
<feature type="chain" id="PRO_5009290357" description="TPM domain-containing protein" evidence="1">
    <location>
        <begin position="20"/>
        <end position="287"/>
    </location>
</feature>
<evidence type="ECO:0000313" key="3">
    <source>
        <dbReference type="Proteomes" id="UP000236738"/>
    </source>
</evidence>
<protein>
    <recommendedName>
        <fullName evidence="4">TPM domain-containing protein</fullName>
    </recommendedName>
</protein>
<feature type="signal peptide" evidence="1">
    <location>
        <begin position="1"/>
        <end position="19"/>
    </location>
</feature>
<evidence type="ECO:0000256" key="1">
    <source>
        <dbReference type="SAM" id="SignalP"/>
    </source>
</evidence>
<keyword evidence="1" id="KW-0732">Signal</keyword>
<gene>
    <name evidence="2" type="ORF">SAMN05421847_1754</name>
</gene>
<dbReference type="EMBL" id="FNUS01000003">
    <property type="protein sequence ID" value="SEG21238.1"/>
    <property type="molecule type" value="Genomic_DNA"/>
</dbReference>